<sequence>MSFVLYSLKLFIITSIPIFYLYRPSISEDNTMLVNKALNSYKIDKPRFEKLHWKDLKQIPKDKRPKPPKMKKIEGLLFGISECFNAVNSKKCAAVIMEASINPRIIVQPILEACVELSIPVICVNGLRTTSFTNFNIPTSCLGIECGWLPELHNLVLEIAKEYNVAKEDKKIKQELMETAPLLESVMDSKNEVTLFPYLYRTDKKSRIFVPSGQTGNVFKSIQALNGQDFIKIKDESNQHTKDNIYMQMIVKRISNNQNRAKTKKL</sequence>
<dbReference type="Proteomes" id="UP001153714">
    <property type="component" value="Chromosome 2"/>
</dbReference>
<evidence type="ECO:0000313" key="2">
    <source>
        <dbReference type="Proteomes" id="UP001153714"/>
    </source>
</evidence>
<accession>A0A9P0CB59</accession>
<organism evidence="1 2">
    <name type="scientific">Diatraea saccharalis</name>
    <name type="common">sugarcane borer</name>
    <dbReference type="NCBI Taxonomy" id="40085"/>
    <lineage>
        <taxon>Eukaryota</taxon>
        <taxon>Metazoa</taxon>
        <taxon>Ecdysozoa</taxon>
        <taxon>Arthropoda</taxon>
        <taxon>Hexapoda</taxon>
        <taxon>Insecta</taxon>
        <taxon>Pterygota</taxon>
        <taxon>Neoptera</taxon>
        <taxon>Endopterygota</taxon>
        <taxon>Lepidoptera</taxon>
        <taxon>Glossata</taxon>
        <taxon>Ditrysia</taxon>
        <taxon>Pyraloidea</taxon>
        <taxon>Crambidae</taxon>
        <taxon>Crambinae</taxon>
        <taxon>Diatraea</taxon>
    </lineage>
</organism>
<reference evidence="1" key="1">
    <citation type="submission" date="2021-12" db="EMBL/GenBank/DDBJ databases">
        <authorList>
            <person name="King R."/>
        </authorList>
    </citation>
    <scope>NUCLEOTIDE SEQUENCE</scope>
</reference>
<protein>
    <recommendedName>
        <fullName evidence="3">Ribosomal protein L7Ae/L30e/S12e/Gadd45 domain-containing protein</fullName>
    </recommendedName>
</protein>
<dbReference type="InterPro" id="IPR029064">
    <property type="entry name" value="Ribosomal_eL30-like_sf"/>
</dbReference>
<name>A0A9P0CB59_9NEOP</name>
<evidence type="ECO:0000313" key="1">
    <source>
        <dbReference type="EMBL" id="CAH0755881.1"/>
    </source>
</evidence>
<evidence type="ECO:0008006" key="3">
    <source>
        <dbReference type="Google" id="ProtNLM"/>
    </source>
</evidence>
<keyword evidence="2" id="KW-1185">Reference proteome</keyword>
<gene>
    <name evidence="1" type="ORF">DIATSA_LOCUS6591</name>
</gene>
<dbReference type="SUPFAM" id="SSF55315">
    <property type="entry name" value="L30e-like"/>
    <property type="match status" value="1"/>
</dbReference>
<dbReference type="Gene3D" id="3.30.1330.30">
    <property type="match status" value="1"/>
</dbReference>
<proteinExistence type="predicted"/>
<dbReference type="AlphaFoldDB" id="A0A9P0CB59"/>
<dbReference type="OrthoDB" id="20109at2759"/>
<dbReference type="EMBL" id="OU893333">
    <property type="protein sequence ID" value="CAH0755881.1"/>
    <property type="molecule type" value="Genomic_DNA"/>
</dbReference>
<reference evidence="1" key="2">
    <citation type="submission" date="2022-10" db="EMBL/GenBank/DDBJ databases">
        <authorList>
            <consortium name="ENA_rothamsted_submissions"/>
            <consortium name="culmorum"/>
            <person name="King R."/>
        </authorList>
    </citation>
    <scope>NUCLEOTIDE SEQUENCE</scope>
</reference>